<dbReference type="Gene3D" id="1.50.10.10">
    <property type="match status" value="1"/>
</dbReference>
<gene>
    <name evidence="2" type="ORF">R7226_15460</name>
</gene>
<accession>A0ABU4HSU6</accession>
<dbReference type="SMART" id="SM00220">
    <property type="entry name" value="S_TKc"/>
    <property type="match status" value="1"/>
</dbReference>
<dbReference type="InterPro" id="IPR000719">
    <property type="entry name" value="Prot_kinase_dom"/>
</dbReference>
<dbReference type="SMART" id="SM01260">
    <property type="entry name" value="LANC_like"/>
    <property type="match status" value="1"/>
</dbReference>
<dbReference type="PRINTS" id="PR01950">
    <property type="entry name" value="LANCSUPER"/>
</dbReference>
<evidence type="ECO:0000313" key="2">
    <source>
        <dbReference type="EMBL" id="MDW5595747.1"/>
    </source>
</evidence>
<dbReference type="Pfam" id="PF00069">
    <property type="entry name" value="Pkinase"/>
    <property type="match status" value="1"/>
</dbReference>
<dbReference type="RefSeq" id="WP_318598085.1">
    <property type="nucleotide sequence ID" value="NZ_JAWSTH010000039.1"/>
</dbReference>
<dbReference type="Pfam" id="PF05147">
    <property type="entry name" value="LANC_like"/>
    <property type="match status" value="1"/>
</dbReference>
<dbReference type="PROSITE" id="PS50011">
    <property type="entry name" value="PROTEIN_KINASE_DOM"/>
    <property type="match status" value="1"/>
</dbReference>
<evidence type="ECO:0000313" key="3">
    <source>
        <dbReference type="Proteomes" id="UP001284601"/>
    </source>
</evidence>
<proteinExistence type="predicted"/>
<name>A0ABU4HSU6_9ACTN</name>
<organism evidence="2 3">
    <name type="scientific">Conexibacter stalactiti</name>
    <dbReference type="NCBI Taxonomy" id="1940611"/>
    <lineage>
        <taxon>Bacteria</taxon>
        <taxon>Bacillati</taxon>
        <taxon>Actinomycetota</taxon>
        <taxon>Thermoleophilia</taxon>
        <taxon>Solirubrobacterales</taxon>
        <taxon>Conexibacteraceae</taxon>
        <taxon>Conexibacter</taxon>
    </lineage>
</organism>
<sequence>MSIAELRFVLPADVVIEPVATLPQELREQVDHADGDCAVTRPRSRSNSSIVDARTAALLERFRAPETIVGAVIAYSRATGVDPRATLDDAFAVLSGFVNEGLLVSSESELAEPIAASLEAGAQVGELTLVEPLQVLADVEVHLVRAADGEPAALKLARAGAGRHVGATLAHEAAVLRQLDGSVAPRLLAVGEHDERPYLALSWCAGIDLHGAATEARALGAAGRAPLLALAERVLSAYALLHERELLHGDVHPRNAISGPDGSVTLIDFGLATRPAAPGSVHAGLRGGVDFFLDPETAAARLARGATPALSPAGEQYSLGALLQLLLTGAHTHDFSLEPEQMLRQLVEQPPVPFSRHDAGDLAAVERVVGRALAKQPEERFASTRALLDAFRQAAAEDLSRPRAAPPRRAEQAAARQLVDDVLGRLAVPGPLYDGGLAAPTASAMNGGAGFAYALLRIARARGDDALTAAADLWSTQAQLSAGTHDAFWNEELEIVPEKFGESSFYHHAAGVHAVQALVAEARGDDAALLFALDGFLTAASDPCDQLDVTFGRAGLLLGSALLLDALPAALDAEPLLALGDRLAASLWEEVAAAPPATLGAAHGEAGFLFALLRWSEASGAAPPPALAQRLELLATLALPSGRGLRWQPEAGAGGIARSGLESSWCNGAAGWVHLWAAAHRRDGDERFARLAERAAWTAYEGAAASVSDLCCGFAGRAYALLAVHELTGEQVWFARARLLGDAAAAGIGASALRRDSLYKGEIGVALLLAELDAAEPAGMPLFAADRRPAVTRPAR</sequence>
<feature type="domain" description="Protein kinase" evidence="1">
    <location>
        <begin position="118"/>
        <end position="392"/>
    </location>
</feature>
<dbReference type="PANTHER" id="PTHR12736">
    <property type="entry name" value="LANC-LIKE PROTEIN"/>
    <property type="match status" value="1"/>
</dbReference>
<dbReference type="InterPro" id="IPR011009">
    <property type="entry name" value="Kinase-like_dom_sf"/>
</dbReference>
<comment type="caution">
    <text evidence="2">The sequence shown here is derived from an EMBL/GenBank/DDBJ whole genome shotgun (WGS) entry which is preliminary data.</text>
</comment>
<reference evidence="3" key="1">
    <citation type="submission" date="2023-07" db="EMBL/GenBank/DDBJ databases">
        <title>Conexibacter stalactiti sp. nov., isolated from stalactites in a lava cave and emended description of the genus Conexibacter.</title>
        <authorList>
            <person name="Lee S.D."/>
        </authorList>
    </citation>
    <scope>NUCLEOTIDE SEQUENCE [LARGE SCALE GENOMIC DNA]</scope>
    <source>
        <strain evidence="3">KCTC 39840</strain>
    </source>
</reference>
<dbReference type="InterPro" id="IPR012341">
    <property type="entry name" value="6hp_glycosidase-like_sf"/>
</dbReference>
<evidence type="ECO:0000259" key="1">
    <source>
        <dbReference type="PROSITE" id="PS50011"/>
    </source>
</evidence>
<dbReference type="Proteomes" id="UP001284601">
    <property type="component" value="Unassembled WGS sequence"/>
</dbReference>
<dbReference type="SUPFAM" id="SSF56112">
    <property type="entry name" value="Protein kinase-like (PK-like)"/>
    <property type="match status" value="1"/>
</dbReference>
<keyword evidence="3" id="KW-1185">Reference proteome</keyword>
<protein>
    <submittedName>
        <fullName evidence="2">Lanthionine synthetase LanC family protein</fullName>
    </submittedName>
</protein>
<dbReference type="EMBL" id="JAWSTH010000039">
    <property type="protein sequence ID" value="MDW5595747.1"/>
    <property type="molecule type" value="Genomic_DNA"/>
</dbReference>
<dbReference type="Gene3D" id="1.10.510.10">
    <property type="entry name" value="Transferase(Phosphotransferase) domain 1"/>
    <property type="match status" value="1"/>
</dbReference>
<reference evidence="2 3" key="2">
    <citation type="submission" date="2023-10" db="EMBL/GenBank/DDBJ databases">
        <authorList>
            <person name="Han X.F."/>
        </authorList>
    </citation>
    <scope>NUCLEOTIDE SEQUENCE [LARGE SCALE GENOMIC DNA]</scope>
    <source>
        <strain evidence="2 3">KCTC 39840</strain>
    </source>
</reference>
<dbReference type="SUPFAM" id="SSF158745">
    <property type="entry name" value="LanC-like"/>
    <property type="match status" value="1"/>
</dbReference>
<dbReference type="InterPro" id="IPR007822">
    <property type="entry name" value="LANC-like"/>
</dbReference>
<dbReference type="PANTHER" id="PTHR12736:SF7">
    <property type="entry name" value="LANC-LIKE PROTEIN 3"/>
    <property type="match status" value="1"/>
</dbReference>